<sequence length="191" mass="20839">MKTIVLLALAAIVFVLGVAASATAQSTTIAGEQFWFGQDGKTFQDEVNFLGMKPIGSTKWFLSVWGQWDEGWGQITPGVGYNMTSWSSVTFQFGVEKHPGVWRTNGTLWVGGRGYNSLLILETGASGYWYKYLGTKKVSSRLDLGAISQRFVGTGPVIQVHLSKFVVWSAPVTLKTDGSVSNLSGVTYSFY</sequence>
<dbReference type="EMBL" id="MGKW01000033">
    <property type="protein sequence ID" value="OGN33325.1"/>
    <property type="molecule type" value="Genomic_DNA"/>
</dbReference>
<keyword evidence="1" id="KW-0732">Signal</keyword>
<proteinExistence type="predicted"/>
<accession>A0A1F8H6W3</accession>
<dbReference type="Proteomes" id="UP000178155">
    <property type="component" value="Unassembled WGS sequence"/>
</dbReference>
<organism evidence="2 3">
    <name type="scientific">Candidatus Yanofskybacteria bacterium RIFCSPLOWO2_02_FULL_47_9b</name>
    <dbReference type="NCBI Taxonomy" id="1802708"/>
    <lineage>
        <taxon>Bacteria</taxon>
        <taxon>Candidatus Yanofskyibacteriota</taxon>
    </lineage>
</organism>
<gene>
    <name evidence="2" type="ORF">A3I39_01090</name>
</gene>
<evidence type="ECO:0000313" key="3">
    <source>
        <dbReference type="Proteomes" id="UP000178155"/>
    </source>
</evidence>
<evidence type="ECO:0000313" key="2">
    <source>
        <dbReference type="EMBL" id="OGN33325.1"/>
    </source>
</evidence>
<feature type="signal peptide" evidence="1">
    <location>
        <begin position="1"/>
        <end position="24"/>
    </location>
</feature>
<feature type="chain" id="PRO_5009535772" evidence="1">
    <location>
        <begin position="25"/>
        <end position="191"/>
    </location>
</feature>
<name>A0A1F8H6W3_9BACT</name>
<evidence type="ECO:0000256" key="1">
    <source>
        <dbReference type="SAM" id="SignalP"/>
    </source>
</evidence>
<comment type="caution">
    <text evidence="2">The sequence shown here is derived from an EMBL/GenBank/DDBJ whole genome shotgun (WGS) entry which is preliminary data.</text>
</comment>
<dbReference type="AlphaFoldDB" id="A0A1F8H6W3"/>
<reference evidence="2 3" key="1">
    <citation type="journal article" date="2016" name="Nat. Commun.">
        <title>Thousands of microbial genomes shed light on interconnected biogeochemical processes in an aquifer system.</title>
        <authorList>
            <person name="Anantharaman K."/>
            <person name="Brown C.T."/>
            <person name="Hug L.A."/>
            <person name="Sharon I."/>
            <person name="Castelle C.J."/>
            <person name="Probst A.J."/>
            <person name="Thomas B.C."/>
            <person name="Singh A."/>
            <person name="Wilkins M.J."/>
            <person name="Karaoz U."/>
            <person name="Brodie E.L."/>
            <person name="Williams K.H."/>
            <person name="Hubbard S.S."/>
            <person name="Banfield J.F."/>
        </authorList>
    </citation>
    <scope>NUCLEOTIDE SEQUENCE [LARGE SCALE GENOMIC DNA]</scope>
</reference>
<protein>
    <submittedName>
        <fullName evidence="2">Uncharacterized protein</fullName>
    </submittedName>
</protein>